<dbReference type="PANTHER" id="PTHR45764:SF76">
    <property type="entry name" value="OS02G0132500 PROTEIN"/>
    <property type="match status" value="1"/>
</dbReference>
<gene>
    <name evidence="8" type="ORF">RHGRI_013530</name>
</gene>
<dbReference type="AlphaFoldDB" id="A0AAV6K688"/>
<dbReference type="Proteomes" id="UP000823749">
    <property type="component" value="Chromosome 5"/>
</dbReference>
<dbReference type="GO" id="GO:0000976">
    <property type="term" value="F:transcription cis-regulatory region binding"/>
    <property type="evidence" value="ECO:0007669"/>
    <property type="project" value="TreeGrafter"/>
</dbReference>
<sequence length="180" mass="20009">MGSSSGTSSESSLLQNSVSDENLQKLMEQRKRKRTESNRESARRSRVKKQKHLDDLTAEAARLTRENNRLATGVECTTRLCLRIEGENSVLRAQVIELSSMLEGLEQIIGCLSAGIGCFGAEQSMNGYVVDDPWNYLYCNQPVMTSAEMLHYCLSKFELKLGNFAIALADPKCNVPSLIL</sequence>
<keyword evidence="3" id="KW-0238">DNA-binding</keyword>
<evidence type="ECO:0000256" key="3">
    <source>
        <dbReference type="ARBA" id="ARBA00023125"/>
    </source>
</evidence>
<feature type="region of interest" description="Disordered" evidence="6">
    <location>
        <begin position="1"/>
        <end position="53"/>
    </location>
</feature>
<dbReference type="EMBL" id="JACTNZ010000005">
    <property type="protein sequence ID" value="KAG5547880.1"/>
    <property type="molecule type" value="Genomic_DNA"/>
</dbReference>
<dbReference type="FunFam" id="1.20.5.170:FF:000020">
    <property type="entry name" value="BZIP transcription factor"/>
    <property type="match status" value="1"/>
</dbReference>
<dbReference type="CDD" id="cd14702">
    <property type="entry name" value="bZIP_plant_GBF1"/>
    <property type="match status" value="1"/>
</dbReference>
<evidence type="ECO:0000256" key="2">
    <source>
        <dbReference type="ARBA" id="ARBA00023015"/>
    </source>
</evidence>
<keyword evidence="9" id="KW-1185">Reference proteome</keyword>
<proteinExistence type="predicted"/>
<organism evidence="8 9">
    <name type="scientific">Rhododendron griersonianum</name>
    <dbReference type="NCBI Taxonomy" id="479676"/>
    <lineage>
        <taxon>Eukaryota</taxon>
        <taxon>Viridiplantae</taxon>
        <taxon>Streptophyta</taxon>
        <taxon>Embryophyta</taxon>
        <taxon>Tracheophyta</taxon>
        <taxon>Spermatophyta</taxon>
        <taxon>Magnoliopsida</taxon>
        <taxon>eudicotyledons</taxon>
        <taxon>Gunneridae</taxon>
        <taxon>Pentapetalae</taxon>
        <taxon>asterids</taxon>
        <taxon>Ericales</taxon>
        <taxon>Ericaceae</taxon>
        <taxon>Ericoideae</taxon>
        <taxon>Rhodoreae</taxon>
        <taxon>Rhododendron</taxon>
    </lineage>
</organism>
<dbReference type="InterPro" id="IPR046347">
    <property type="entry name" value="bZIP_sf"/>
</dbReference>
<feature type="domain" description="BZIP" evidence="7">
    <location>
        <begin position="28"/>
        <end position="75"/>
    </location>
</feature>
<dbReference type="PROSITE" id="PS00036">
    <property type="entry name" value="BZIP_BASIC"/>
    <property type="match status" value="1"/>
</dbReference>
<dbReference type="GO" id="GO:0003700">
    <property type="term" value="F:DNA-binding transcription factor activity"/>
    <property type="evidence" value="ECO:0007669"/>
    <property type="project" value="InterPro"/>
</dbReference>
<dbReference type="GO" id="GO:0046982">
    <property type="term" value="F:protein heterodimerization activity"/>
    <property type="evidence" value="ECO:0007669"/>
    <property type="project" value="UniProtKB-ARBA"/>
</dbReference>
<reference evidence="8" key="1">
    <citation type="submission" date="2020-08" db="EMBL/GenBank/DDBJ databases">
        <title>Plant Genome Project.</title>
        <authorList>
            <person name="Zhang R.-G."/>
        </authorList>
    </citation>
    <scope>NUCLEOTIDE SEQUENCE</scope>
    <source>
        <strain evidence="8">WSP0</strain>
        <tissue evidence="8">Leaf</tissue>
    </source>
</reference>
<evidence type="ECO:0000313" key="8">
    <source>
        <dbReference type="EMBL" id="KAG5547880.1"/>
    </source>
</evidence>
<accession>A0AAV6K688</accession>
<keyword evidence="5" id="KW-0539">Nucleus</keyword>
<keyword evidence="4" id="KW-0804">Transcription</keyword>
<dbReference type="PANTHER" id="PTHR45764">
    <property type="entry name" value="BZIP TRANSCRIPTION FACTOR 44"/>
    <property type="match status" value="1"/>
</dbReference>
<dbReference type="GO" id="GO:0005634">
    <property type="term" value="C:nucleus"/>
    <property type="evidence" value="ECO:0007669"/>
    <property type="project" value="UniProtKB-SubCell"/>
</dbReference>
<evidence type="ECO:0000256" key="4">
    <source>
        <dbReference type="ARBA" id="ARBA00023163"/>
    </source>
</evidence>
<dbReference type="InterPro" id="IPR045314">
    <property type="entry name" value="bZIP_plant_GBF1"/>
</dbReference>
<comment type="subcellular location">
    <subcellularLocation>
        <location evidence="1">Nucleus</location>
    </subcellularLocation>
</comment>
<dbReference type="Pfam" id="PF00170">
    <property type="entry name" value="bZIP_1"/>
    <property type="match status" value="1"/>
</dbReference>
<dbReference type="GO" id="GO:0045893">
    <property type="term" value="P:positive regulation of DNA-templated transcription"/>
    <property type="evidence" value="ECO:0007669"/>
    <property type="project" value="TreeGrafter"/>
</dbReference>
<feature type="compositionally biased region" description="Low complexity" evidence="6">
    <location>
        <begin position="1"/>
        <end position="19"/>
    </location>
</feature>
<keyword evidence="2" id="KW-0805">Transcription regulation</keyword>
<evidence type="ECO:0000259" key="7">
    <source>
        <dbReference type="PROSITE" id="PS50217"/>
    </source>
</evidence>
<evidence type="ECO:0000313" key="9">
    <source>
        <dbReference type="Proteomes" id="UP000823749"/>
    </source>
</evidence>
<evidence type="ECO:0000256" key="6">
    <source>
        <dbReference type="SAM" id="MobiDB-lite"/>
    </source>
</evidence>
<dbReference type="SMART" id="SM00338">
    <property type="entry name" value="BRLZ"/>
    <property type="match status" value="1"/>
</dbReference>
<protein>
    <recommendedName>
        <fullName evidence="7">BZIP domain-containing protein</fullName>
    </recommendedName>
</protein>
<dbReference type="PROSITE" id="PS50217">
    <property type="entry name" value="BZIP"/>
    <property type="match status" value="1"/>
</dbReference>
<evidence type="ECO:0000256" key="5">
    <source>
        <dbReference type="ARBA" id="ARBA00023242"/>
    </source>
</evidence>
<evidence type="ECO:0000256" key="1">
    <source>
        <dbReference type="ARBA" id="ARBA00004123"/>
    </source>
</evidence>
<comment type="caution">
    <text evidence="8">The sequence shown here is derived from an EMBL/GenBank/DDBJ whole genome shotgun (WGS) entry which is preliminary data.</text>
</comment>
<dbReference type="SUPFAM" id="SSF57959">
    <property type="entry name" value="Leucine zipper domain"/>
    <property type="match status" value="1"/>
</dbReference>
<dbReference type="InterPro" id="IPR004827">
    <property type="entry name" value="bZIP"/>
</dbReference>
<dbReference type="Gene3D" id="1.20.5.170">
    <property type="match status" value="1"/>
</dbReference>
<name>A0AAV6K688_9ERIC</name>